<sequence>MKKLYLLLALFLSLATADAQQWVGTFATAPEFTGKGDMPQTTTLANTTLRQVVKVSLGGSRLQVQLSNEFSREAVEIKSVYIADARDSSDIDARTATYLSFGGRRSVTIAPGEAVYSDALNYALKPLQRLAVTICYGSRVPVNATSHRGSRTHSYIARGTVKPGARFHAIEKPVHWYNISKINVWSAGRAVAVLGNSITDGRGSTTDLQNRWPDRMAEALGGQVGVLNLGIGGNCVVEGGLSEPALMRFDRDILGQKGVDRLIIFEGTNDIGTCNADYEQKARRLIEAYGVLIAKARAAGMKVYMGTITPTRGHGWYSFFREAMRQTVNEWIRTNKEIAGVIDFDELTRDAADSQRLKAGYSDDWLHLNPRGYEAMGRYAATVIDRP</sequence>
<dbReference type="CDD" id="cd01830">
    <property type="entry name" value="XynE_like"/>
    <property type="match status" value="1"/>
</dbReference>
<dbReference type="SUPFAM" id="SSF52266">
    <property type="entry name" value="SGNH hydrolase"/>
    <property type="match status" value="1"/>
</dbReference>
<dbReference type="InterPro" id="IPR036514">
    <property type="entry name" value="SGNH_hydro_sf"/>
</dbReference>
<dbReference type="InterPro" id="IPR013830">
    <property type="entry name" value="SGNH_hydro"/>
</dbReference>
<evidence type="ECO:0000313" key="3">
    <source>
        <dbReference type="EMBL" id="SUB80479.1"/>
    </source>
</evidence>
<evidence type="ECO:0000259" key="2">
    <source>
        <dbReference type="Pfam" id="PF13472"/>
    </source>
</evidence>
<dbReference type="Proteomes" id="UP000255283">
    <property type="component" value="Unassembled WGS sequence"/>
</dbReference>
<dbReference type="PANTHER" id="PTHR43784">
    <property type="entry name" value="GDSL-LIKE LIPASE/ACYLHYDROLASE, PUTATIVE (AFU_ORTHOLOGUE AFUA_2G00820)-RELATED"/>
    <property type="match status" value="1"/>
</dbReference>
<protein>
    <submittedName>
        <fullName evidence="3">GDSL-like Lipase/Acylhydrolase</fullName>
    </submittedName>
</protein>
<keyword evidence="1" id="KW-0732">Signal</keyword>
<dbReference type="EMBL" id="UGTJ01000001">
    <property type="protein sequence ID" value="SUB80479.1"/>
    <property type="molecule type" value="Genomic_DNA"/>
</dbReference>
<feature type="signal peptide" evidence="1">
    <location>
        <begin position="1"/>
        <end position="19"/>
    </location>
</feature>
<gene>
    <name evidence="3" type="ORF">NCTC13063_01764</name>
</gene>
<evidence type="ECO:0000256" key="1">
    <source>
        <dbReference type="SAM" id="SignalP"/>
    </source>
</evidence>
<dbReference type="GO" id="GO:0016788">
    <property type="term" value="F:hydrolase activity, acting on ester bonds"/>
    <property type="evidence" value="ECO:0007669"/>
    <property type="project" value="UniProtKB-ARBA"/>
</dbReference>
<feature type="domain" description="SGNH hydrolase-type esterase" evidence="2">
    <location>
        <begin position="193"/>
        <end position="375"/>
    </location>
</feature>
<dbReference type="Gene3D" id="3.40.50.1110">
    <property type="entry name" value="SGNH hydrolase"/>
    <property type="match status" value="1"/>
</dbReference>
<dbReference type="Pfam" id="PF13472">
    <property type="entry name" value="Lipase_GDSL_2"/>
    <property type="match status" value="1"/>
</dbReference>
<feature type="chain" id="PRO_5042838692" evidence="1">
    <location>
        <begin position="20"/>
        <end position="387"/>
    </location>
</feature>
<reference evidence="3 4" key="1">
    <citation type="submission" date="2018-06" db="EMBL/GenBank/DDBJ databases">
        <authorList>
            <consortium name="Pathogen Informatics"/>
            <person name="Doyle S."/>
        </authorList>
    </citation>
    <scope>NUCLEOTIDE SEQUENCE [LARGE SCALE GENOMIC DNA]</scope>
    <source>
        <strain evidence="3 4">NCTC13063</strain>
    </source>
</reference>
<name>A0AAQ1UIL0_9BACT</name>
<dbReference type="PANTHER" id="PTHR43784:SF2">
    <property type="entry name" value="GDSL-LIKE LIPASE_ACYLHYDROLASE, PUTATIVE (AFU_ORTHOLOGUE AFUA_2G00820)-RELATED"/>
    <property type="match status" value="1"/>
</dbReference>
<organism evidence="3 4">
    <name type="scientific">Segatella buccae</name>
    <dbReference type="NCBI Taxonomy" id="28126"/>
    <lineage>
        <taxon>Bacteria</taxon>
        <taxon>Pseudomonadati</taxon>
        <taxon>Bacteroidota</taxon>
        <taxon>Bacteroidia</taxon>
        <taxon>Bacteroidales</taxon>
        <taxon>Prevotellaceae</taxon>
        <taxon>Segatella</taxon>
    </lineage>
</organism>
<dbReference type="RefSeq" id="WP_115153894.1">
    <property type="nucleotide sequence ID" value="NZ_DBFWLE010000005.1"/>
</dbReference>
<evidence type="ECO:0000313" key="4">
    <source>
        <dbReference type="Proteomes" id="UP000255283"/>
    </source>
</evidence>
<proteinExistence type="predicted"/>
<comment type="caution">
    <text evidence="3">The sequence shown here is derived from an EMBL/GenBank/DDBJ whole genome shotgun (WGS) entry which is preliminary data.</text>
</comment>
<dbReference type="AlphaFoldDB" id="A0AAQ1UIL0"/>
<accession>A0AAQ1UIL0</accession>
<dbReference type="InterPro" id="IPR053140">
    <property type="entry name" value="GDSL_Rv0518-like"/>
</dbReference>